<dbReference type="eggNOG" id="ENOG5033UJK">
    <property type="taxonomic scope" value="Bacteria"/>
</dbReference>
<reference evidence="1 2" key="1">
    <citation type="journal article" date="2003" name="J. Bacteriol.">
        <title>Complete genome sequence of the ammonia-oxidizing bacterium and obligate chemolithoautotroph Nitrosomonas europaea.</title>
        <authorList>
            <person name="Chain P."/>
            <person name="Lamerdin J."/>
            <person name="Larimer F."/>
            <person name="Regala W."/>
            <person name="Land M."/>
            <person name="Hauser L."/>
            <person name="Hooper A."/>
            <person name="Klotz M."/>
            <person name="Norton J."/>
            <person name="Sayavedra-Soto L."/>
            <person name="Arciero D."/>
            <person name="Hommes N."/>
            <person name="Whittaker M."/>
            <person name="Arp D."/>
        </authorList>
    </citation>
    <scope>NUCLEOTIDE SEQUENCE [LARGE SCALE GENOMIC DNA]</scope>
    <source>
        <strain evidence="2">ATCC 19718 / CIP 103999 / KCTC 2705 / NBRC 14298</strain>
    </source>
</reference>
<accession>Q82XM5</accession>
<organism evidence="1 2">
    <name type="scientific">Nitrosomonas europaea (strain ATCC 19718 / CIP 103999 / KCTC 2705 / NBRC 14298)</name>
    <dbReference type="NCBI Taxonomy" id="228410"/>
    <lineage>
        <taxon>Bacteria</taxon>
        <taxon>Pseudomonadati</taxon>
        <taxon>Pseudomonadota</taxon>
        <taxon>Betaproteobacteria</taxon>
        <taxon>Nitrosomonadales</taxon>
        <taxon>Nitrosomonadaceae</taxon>
        <taxon>Nitrosomonas</taxon>
    </lineage>
</organism>
<dbReference type="GeneID" id="87103443"/>
<dbReference type="OrthoDB" id="6399317at2"/>
<evidence type="ECO:0000313" key="2">
    <source>
        <dbReference type="Proteomes" id="UP000001416"/>
    </source>
</evidence>
<dbReference type="HOGENOM" id="CLU_591650_0_0_4"/>
<proteinExistence type="predicted"/>
<keyword evidence="2" id="KW-1185">Reference proteome</keyword>
<evidence type="ECO:0000313" key="1">
    <source>
        <dbReference type="EMBL" id="CAD84143.1"/>
    </source>
</evidence>
<dbReference type="RefSeq" id="WP_011110877.1">
    <property type="nucleotide sequence ID" value="NC_004757.1"/>
</dbReference>
<dbReference type="STRING" id="228410.NE0232"/>
<dbReference type="EMBL" id="AL954747">
    <property type="protein sequence ID" value="CAD84143.1"/>
    <property type="molecule type" value="Genomic_DNA"/>
</dbReference>
<sequence length="462" mass="50453">MTNALIPDPVSAGEVMVTDEGHVEKFLNGIFTCEVPAVAVPDYLRKNTVIGRFAHDVAAQAEMPFGTVFVTILGAASVPAACSFTTRFESGYELPAGLFTVCEQPPASGKTRVLNYGLHAYQAAIRDLNKQIHEHNKADKQNQKPYFIDLITDGTAAAIDSKLAESKSGRLPLASSEQGLFRSLFPAEGGFHSNNDLLLTGWDGGWVSGARSTRNAFTGRVSTQVVMFAQNGSIRRVLQASNGSGLTERFLFVAERSLLGRRKFEPHTVDASQYDKAATRCVERMAAEKPPIIIEPCKDGRAYIRQQRIAHEAELGKLERAGEAVMVGWLGKFENHVLKIASVIHSFEFMQNEEIDFSYPVQIPLATVEAACELVMSLHEHMRAVIDAAGESGLQTATDSVLSILRENKAPMAVSAVTAKARRRKPFADMGRDDYKASKAFIDTLIVKGILLKSHNKLSVAE</sequence>
<dbReference type="AlphaFoldDB" id="Q82XM5"/>
<name>Q82XM5_NITEU</name>
<dbReference type="Proteomes" id="UP000001416">
    <property type="component" value="Chromosome"/>
</dbReference>
<evidence type="ECO:0008006" key="3">
    <source>
        <dbReference type="Google" id="ProtNLM"/>
    </source>
</evidence>
<protein>
    <recommendedName>
        <fullName evidence="3">DUF3987 domain-containing protein</fullName>
    </recommendedName>
</protein>
<dbReference type="KEGG" id="neu:NE0232"/>
<gene>
    <name evidence="1" type="ordered locus">NE0232</name>
</gene>
<dbReference type="Pfam" id="PF13148">
    <property type="entry name" value="DUF3987"/>
    <property type="match status" value="1"/>
</dbReference>
<dbReference type="InterPro" id="IPR025048">
    <property type="entry name" value="DUF3987"/>
</dbReference>